<dbReference type="InterPro" id="IPR010090">
    <property type="entry name" value="Phage_tape_meas"/>
</dbReference>
<proteinExistence type="predicted"/>
<dbReference type="Proteomes" id="UP000075238">
    <property type="component" value="Chromosome 1"/>
</dbReference>
<keyword evidence="3" id="KW-0812">Transmembrane</keyword>
<evidence type="ECO:0000256" key="3">
    <source>
        <dbReference type="SAM" id="Phobius"/>
    </source>
</evidence>
<keyword evidence="1" id="KW-1188">Viral release from host cell</keyword>
<protein>
    <recommendedName>
        <fullName evidence="4">Phage tail tape measure protein domain-containing protein</fullName>
    </recommendedName>
</protein>
<dbReference type="STRING" id="1796606.A2G96_05855"/>
<dbReference type="AlphaFoldDB" id="A0A142JGT1"/>
<feature type="transmembrane region" description="Helical" evidence="3">
    <location>
        <begin position="599"/>
        <end position="620"/>
    </location>
</feature>
<evidence type="ECO:0000313" key="6">
    <source>
        <dbReference type="Proteomes" id="UP000075238"/>
    </source>
</evidence>
<feature type="domain" description="Phage tail tape measure protein" evidence="4">
    <location>
        <begin position="246"/>
        <end position="459"/>
    </location>
</feature>
<accession>A0A142JGT1</accession>
<organism evidence="5 6">
    <name type="scientific">Cupriavidus nantongensis</name>
    <dbReference type="NCBI Taxonomy" id="1796606"/>
    <lineage>
        <taxon>Bacteria</taxon>
        <taxon>Pseudomonadati</taxon>
        <taxon>Pseudomonadota</taxon>
        <taxon>Betaproteobacteria</taxon>
        <taxon>Burkholderiales</taxon>
        <taxon>Burkholderiaceae</taxon>
        <taxon>Cupriavidus</taxon>
    </lineage>
</organism>
<dbReference type="PANTHER" id="PTHR37813">
    <property type="entry name" value="FELS-2 PROPHAGE PROTEIN"/>
    <property type="match status" value="1"/>
</dbReference>
<dbReference type="KEGG" id="cnan:A2G96_05855"/>
<dbReference type="EMBL" id="CP014844">
    <property type="protein sequence ID" value="AMR77293.1"/>
    <property type="molecule type" value="Genomic_DNA"/>
</dbReference>
<keyword evidence="6" id="KW-1185">Reference proteome</keyword>
<feature type="coiled-coil region" evidence="2">
    <location>
        <begin position="141"/>
        <end position="168"/>
    </location>
</feature>
<reference evidence="5 6" key="1">
    <citation type="submission" date="2016-03" db="EMBL/GenBank/DDBJ databases">
        <title>Complete genome sequence of a novel chlorpyrifos degrading bacterium, Cupriavidus nantongensis sp. X1.</title>
        <authorList>
            <person name="Fang L."/>
        </authorList>
    </citation>
    <scope>NUCLEOTIDE SEQUENCE [LARGE SCALE GENOMIC DNA]</scope>
    <source>
        <strain evidence="5 6">X1</strain>
    </source>
</reference>
<gene>
    <name evidence="5" type="ORF">A2G96_05855</name>
</gene>
<evidence type="ECO:0000256" key="1">
    <source>
        <dbReference type="ARBA" id="ARBA00022612"/>
    </source>
</evidence>
<dbReference type="RefSeq" id="WP_062797604.1">
    <property type="nucleotide sequence ID" value="NZ_CP014844.1"/>
</dbReference>
<dbReference type="Pfam" id="PF10145">
    <property type="entry name" value="PhageMin_Tail"/>
    <property type="match status" value="1"/>
</dbReference>
<dbReference type="PANTHER" id="PTHR37813:SF1">
    <property type="entry name" value="FELS-2 PROPHAGE PROTEIN"/>
    <property type="match status" value="1"/>
</dbReference>
<name>A0A142JGT1_9BURK</name>
<keyword evidence="3" id="KW-0472">Membrane</keyword>
<dbReference type="NCBIfam" id="TIGR01760">
    <property type="entry name" value="tape_meas_TP901"/>
    <property type="match status" value="1"/>
</dbReference>
<dbReference type="OrthoDB" id="8019720at2"/>
<evidence type="ECO:0000313" key="5">
    <source>
        <dbReference type="EMBL" id="AMR77293.1"/>
    </source>
</evidence>
<feature type="transmembrane region" description="Helical" evidence="3">
    <location>
        <begin position="559"/>
        <end position="587"/>
    </location>
</feature>
<evidence type="ECO:0000259" key="4">
    <source>
        <dbReference type="Pfam" id="PF10145"/>
    </source>
</evidence>
<evidence type="ECO:0000256" key="2">
    <source>
        <dbReference type="SAM" id="Coils"/>
    </source>
</evidence>
<feature type="coiled-coil region" evidence="2">
    <location>
        <begin position="30"/>
        <end position="84"/>
    </location>
</feature>
<keyword evidence="3" id="KW-1133">Transmembrane helix</keyword>
<sequence length="948" mass="100884">MASERELKLKVVLDTIDRATAPLRKISATSAETARALKATRDRLKSLNEQQRVVDDFSSTRGALKQTAADLSTAQQRVRQLAQQLDAAGVPTRALQREFQAAQRDAKTLAMQHDSQAIKLQGLRDKLSAAGISTSDLASHQRQLRSSIASATQQMEAQKQQAAALAVKHRKWAAATRQYQDTQQIASRTAAAGAATTGAGAALGLPVVKVVRDFSSLETATTDLHASMMDKGGKVGAEFDNIRLRAKQLGDKLPGTTRDFMEAAEALVSQGMDHKSIANGGLDASAYLAVLLKLDKARSAEFIAKAREAHGLKDEQLPLAADMIQRARYGFGLKVDDIYESMKYASTDINIKGQVGDIGKMREYMALQGMAAQVGLEGSSFGTNFSHMLKAMASLGNKLEGAKSEEGKYVNSLLEGKGVELQFFNSKGEFAGFKHMMQELEKLRVFTPQEQERILKKMFDTEGGRPASIFLQRGVAGFEEALKRMEDQASLQQRVDDVLGTLKNRWDALGGTATNLSTTLGETLRPQLVDVMDTAGRVIERTTAWVERNPILAGTLVKIAAALAIVLTVMGTFTIALAALIGPFAILRYGMALVGLNGGILATVLGGLGAVLRGFAGLLFGPVAKAIGLVGNVLLWLGRALMLNPIGLVVTGIAAGAYLIWSNWETLGPRFAALWASIQGFTASAWGQVVATLGGMWAQIQAATAGGIGKVSALILDWSPLGLFYRAFAGVLSWFGIELPSRFSEFGANIIRGLANGITGALGSVKAAISGAADAAMTWFREKLGIRSPSRVFAGYGGDISEGTALGIARNEALPANAARRMAAAVATAGALAPLSVAAGQPPQAIPSPSVPAASQRPALAALAPLAARIDLPAFTAPEPIKADTRPPIVPRQQRAVVVDSHDTVQINLHFAAGADEQAITQAIRAELDRREREKATRLRSQMADYHH</sequence>
<feature type="transmembrane region" description="Helical" evidence="3">
    <location>
        <begin position="640"/>
        <end position="661"/>
    </location>
</feature>
<keyword evidence="2" id="KW-0175">Coiled coil</keyword>